<organism evidence="4 5">
    <name type="scientific">Candidatus Sungiibacteriota bacterium</name>
    <dbReference type="NCBI Taxonomy" id="2750080"/>
    <lineage>
        <taxon>Bacteria</taxon>
        <taxon>Candidatus Sungiibacteriota</taxon>
    </lineage>
</organism>
<evidence type="ECO:0008006" key="6">
    <source>
        <dbReference type="Google" id="ProtNLM"/>
    </source>
</evidence>
<dbReference type="SUPFAM" id="SSF53850">
    <property type="entry name" value="Periplasmic binding protein-like II"/>
    <property type="match status" value="1"/>
</dbReference>
<sequence length="156" mass="17560">VASALKSDWEKIGVKVNLDVVPVNAIQNQTIRPSQYEALLFGEVLGLNPDPFSFWHSTQRKDPGLNLALYSNKKADGLLETSRQASDPEDRVKKYQSLQEIIMQDAPAVFLYSPNYIYAVSGKINGLDLKAVNTPSQRFENINSWYIATKRIKSDK</sequence>
<proteinExistence type="inferred from homology"/>
<evidence type="ECO:0000313" key="5">
    <source>
        <dbReference type="Proteomes" id="UP000786662"/>
    </source>
</evidence>
<keyword evidence="2" id="KW-0813">Transport</keyword>
<evidence type="ECO:0000256" key="3">
    <source>
        <dbReference type="ARBA" id="ARBA00022729"/>
    </source>
</evidence>
<dbReference type="GO" id="GO:1904680">
    <property type="term" value="F:peptide transmembrane transporter activity"/>
    <property type="evidence" value="ECO:0007669"/>
    <property type="project" value="TreeGrafter"/>
</dbReference>
<keyword evidence="3" id="KW-0732">Signal</keyword>
<evidence type="ECO:0000256" key="1">
    <source>
        <dbReference type="ARBA" id="ARBA00005695"/>
    </source>
</evidence>
<comment type="caution">
    <text evidence="4">The sequence shown here is derived from an EMBL/GenBank/DDBJ whole genome shotgun (WGS) entry which is preliminary data.</text>
</comment>
<protein>
    <recommendedName>
        <fullName evidence="6">Solute-binding protein family 5 domain-containing protein</fullName>
    </recommendedName>
</protein>
<dbReference type="PANTHER" id="PTHR30290">
    <property type="entry name" value="PERIPLASMIC BINDING COMPONENT OF ABC TRANSPORTER"/>
    <property type="match status" value="1"/>
</dbReference>
<evidence type="ECO:0000256" key="2">
    <source>
        <dbReference type="ARBA" id="ARBA00022448"/>
    </source>
</evidence>
<dbReference type="PANTHER" id="PTHR30290:SF9">
    <property type="entry name" value="OLIGOPEPTIDE-BINDING PROTEIN APPA"/>
    <property type="match status" value="1"/>
</dbReference>
<dbReference type="Proteomes" id="UP000786662">
    <property type="component" value="Unassembled WGS sequence"/>
</dbReference>
<name>A0A9D6DPF4_9BACT</name>
<dbReference type="EMBL" id="JACOYY010000078">
    <property type="protein sequence ID" value="MBI2052583.1"/>
    <property type="molecule type" value="Genomic_DNA"/>
</dbReference>
<comment type="similarity">
    <text evidence="1">Belongs to the bacterial solute-binding protein 5 family.</text>
</comment>
<evidence type="ECO:0000313" key="4">
    <source>
        <dbReference type="EMBL" id="MBI2052583.1"/>
    </source>
</evidence>
<dbReference type="AlphaFoldDB" id="A0A9D6DPF4"/>
<feature type="non-terminal residue" evidence="4">
    <location>
        <position position="1"/>
    </location>
</feature>
<reference evidence="4" key="1">
    <citation type="submission" date="2020-07" db="EMBL/GenBank/DDBJ databases">
        <title>Huge and variable diversity of episymbiotic CPR bacteria and DPANN archaea in groundwater ecosystems.</title>
        <authorList>
            <person name="He C.Y."/>
            <person name="Keren R."/>
            <person name="Whittaker M."/>
            <person name="Farag I.F."/>
            <person name="Doudna J."/>
            <person name="Cate J.H.D."/>
            <person name="Banfield J.F."/>
        </authorList>
    </citation>
    <scope>NUCLEOTIDE SEQUENCE</scope>
    <source>
        <strain evidence="4">NC_groundwater_191_Ag_S-0.1um_45_8</strain>
    </source>
</reference>
<dbReference type="GO" id="GO:0015833">
    <property type="term" value="P:peptide transport"/>
    <property type="evidence" value="ECO:0007669"/>
    <property type="project" value="TreeGrafter"/>
</dbReference>
<accession>A0A9D6DPF4</accession>
<gene>
    <name evidence="4" type="ORF">HYT38_02850</name>
</gene>
<dbReference type="Gene3D" id="3.10.105.10">
    <property type="entry name" value="Dipeptide-binding Protein, Domain 3"/>
    <property type="match status" value="1"/>
</dbReference>
<dbReference type="Gene3D" id="3.40.190.10">
    <property type="entry name" value="Periplasmic binding protein-like II"/>
    <property type="match status" value="1"/>
</dbReference>
<dbReference type="InterPro" id="IPR039424">
    <property type="entry name" value="SBP_5"/>
</dbReference>